<organism evidence="3 4">
    <name type="scientific">Aphanothece hegewaldii CCALA 016</name>
    <dbReference type="NCBI Taxonomy" id="2107694"/>
    <lineage>
        <taxon>Bacteria</taxon>
        <taxon>Bacillati</taxon>
        <taxon>Cyanobacteriota</taxon>
        <taxon>Cyanophyceae</taxon>
        <taxon>Oscillatoriophycideae</taxon>
        <taxon>Chroococcales</taxon>
        <taxon>Aphanothecaceae</taxon>
        <taxon>Aphanothece</taxon>
    </lineage>
</organism>
<dbReference type="InterPro" id="IPR029033">
    <property type="entry name" value="His_PPase_superfam"/>
</dbReference>
<keyword evidence="1" id="KW-0378">Hydrolase</keyword>
<dbReference type="SMART" id="SM00855">
    <property type="entry name" value="PGAM"/>
    <property type="match status" value="1"/>
</dbReference>
<dbReference type="Pfam" id="PF00300">
    <property type="entry name" value="His_Phos_1"/>
    <property type="match status" value="1"/>
</dbReference>
<dbReference type="CDD" id="cd07067">
    <property type="entry name" value="HP_PGM_like"/>
    <property type="match status" value="1"/>
</dbReference>
<accession>A0A2T1M2I9</accession>
<comment type="caution">
    <text evidence="3">The sequence shown here is derived from an EMBL/GenBank/DDBJ whole genome shotgun (WGS) entry which is preliminary data.</text>
</comment>
<dbReference type="InterPro" id="IPR013078">
    <property type="entry name" value="His_Pase_superF_clade-1"/>
</dbReference>
<dbReference type="RefSeq" id="WP_106455317.1">
    <property type="nucleotide sequence ID" value="NZ_PXOH01000002.1"/>
</dbReference>
<evidence type="ECO:0000256" key="1">
    <source>
        <dbReference type="ARBA" id="ARBA00022801"/>
    </source>
</evidence>
<dbReference type="EMBL" id="PXOH01000002">
    <property type="protein sequence ID" value="PSF38952.1"/>
    <property type="molecule type" value="Genomic_DNA"/>
</dbReference>
<dbReference type="GO" id="GO:0101006">
    <property type="term" value="F:protein histidine phosphatase activity"/>
    <property type="evidence" value="ECO:0007669"/>
    <property type="project" value="InterPro"/>
</dbReference>
<proteinExistence type="predicted"/>
<dbReference type="GO" id="GO:0005737">
    <property type="term" value="C:cytoplasm"/>
    <property type="evidence" value="ECO:0007669"/>
    <property type="project" value="InterPro"/>
</dbReference>
<reference evidence="3 4" key="2">
    <citation type="submission" date="2018-03" db="EMBL/GenBank/DDBJ databases">
        <authorList>
            <person name="Keele B.F."/>
        </authorList>
    </citation>
    <scope>NUCLEOTIDE SEQUENCE [LARGE SCALE GENOMIC DNA]</scope>
    <source>
        <strain evidence="3 4">CCALA 016</strain>
    </source>
</reference>
<protein>
    <submittedName>
        <fullName evidence="3">Phosphohistidine phosphatase SixA</fullName>
    </submittedName>
</protein>
<dbReference type="InterPro" id="IPR004449">
    <property type="entry name" value="SixA"/>
</dbReference>
<reference evidence="3 4" key="1">
    <citation type="submission" date="2018-03" db="EMBL/GenBank/DDBJ databases">
        <title>The ancient ancestry and fast evolution of plastids.</title>
        <authorList>
            <person name="Moore K.R."/>
            <person name="Magnabosco C."/>
            <person name="Momper L."/>
            <person name="Gold D.A."/>
            <person name="Bosak T."/>
            <person name="Fournier G.P."/>
        </authorList>
    </citation>
    <scope>NUCLEOTIDE SEQUENCE [LARGE SCALE GENOMIC DNA]</scope>
    <source>
        <strain evidence="3 4">CCALA 016</strain>
    </source>
</reference>
<dbReference type="InterPro" id="IPR051021">
    <property type="entry name" value="Mito_Ser/Thr_phosphatase"/>
</dbReference>
<evidence type="ECO:0000313" key="3">
    <source>
        <dbReference type="EMBL" id="PSF38952.1"/>
    </source>
</evidence>
<evidence type="ECO:0000313" key="4">
    <source>
        <dbReference type="Proteomes" id="UP000239001"/>
    </source>
</evidence>
<dbReference type="NCBIfam" id="TIGR00249">
    <property type="entry name" value="sixA"/>
    <property type="match status" value="1"/>
</dbReference>
<evidence type="ECO:0000256" key="2">
    <source>
        <dbReference type="PIRSR" id="PIRSR613078-2"/>
    </source>
</evidence>
<sequence>MKLYIIRHGIAAEKTEYKNDEERPLIEKGRQKTEQVAQCLKDIGIHFDLILTSPLVRAKQTAEILQKNGLSDQLENFSALAPDGDIQEWVNWWLESRYNLDKSCLALVGHEPDLGHWTEILIWGQPQDKLILKKSGVIGLELPVGINPISKSHLFLLTSPKWLINEKLE</sequence>
<gene>
    <name evidence="3" type="primary">sixA</name>
    <name evidence="3" type="ORF">C7H19_02545</name>
</gene>
<dbReference type="AlphaFoldDB" id="A0A2T1M2I9"/>
<dbReference type="OrthoDB" id="194934at2"/>
<keyword evidence="4" id="KW-1185">Reference proteome</keyword>
<dbReference type="Proteomes" id="UP000239001">
    <property type="component" value="Unassembled WGS sequence"/>
</dbReference>
<dbReference type="SUPFAM" id="SSF53254">
    <property type="entry name" value="Phosphoglycerate mutase-like"/>
    <property type="match status" value="1"/>
</dbReference>
<dbReference type="Gene3D" id="3.40.50.1240">
    <property type="entry name" value="Phosphoglycerate mutase-like"/>
    <property type="match status" value="1"/>
</dbReference>
<name>A0A2T1M2I9_9CHRO</name>
<feature type="binding site" evidence="2">
    <location>
        <position position="57"/>
    </location>
    <ligand>
        <name>substrate</name>
    </ligand>
</feature>
<dbReference type="PANTHER" id="PTHR20935">
    <property type="entry name" value="PHOSPHOGLYCERATE MUTASE-RELATED"/>
    <property type="match status" value="1"/>
</dbReference>